<evidence type="ECO:0000256" key="5">
    <source>
        <dbReference type="SAM" id="MobiDB-lite"/>
    </source>
</evidence>
<evidence type="ECO:0000256" key="3">
    <source>
        <dbReference type="ARBA" id="ARBA00023242"/>
    </source>
</evidence>
<evidence type="ECO:0000256" key="2">
    <source>
        <dbReference type="ARBA" id="ARBA00022763"/>
    </source>
</evidence>
<dbReference type="HOGENOM" id="CLU_383646_0_0_1"/>
<evidence type="ECO:0008006" key="8">
    <source>
        <dbReference type="Google" id="ProtNLM"/>
    </source>
</evidence>
<gene>
    <name evidence="6" type="primary">NCAS0A00480</name>
    <name evidence="6" type="ordered locus">NCAS_0A00480</name>
</gene>
<keyword evidence="4" id="KW-0175">Coiled coil</keyword>
<reference key="2">
    <citation type="submission" date="2011-08" db="EMBL/GenBank/DDBJ databases">
        <title>Genome sequence of Naumovozyma castellii.</title>
        <authorList>
            <person name="Gordon J.L."/>
            <person name="Armisen D."/>
            <person name="Proux-Wera E."/>
            <person name="OhEigeartaigh S.S."/>
            <person name="Byrne K.P."/>
            <person name="Wolfe K.H."/>
        </authorList>
    </citation>
    <scope>NUCLEOTIDE SEQUENCE</scope>
    <source>
        <strain>Type strain:CBS 4309</strain>
    </source>
</reference>
<dbReference type="InterPro" id="IPR018622">
    <property type="entry name" value="DNA_damage_chkpnt_Lcd1"/>
</dbReference>
<dbReference type="InParanoid" id="G0V572"/>
<feature type="region of interest" description="Disordered" evidence="5">
    <location>
        <begin position="1"/>
        <end position="48"/>
    </location>
</feature>
<comment type="subcellular location">
    <subcellularLocation>
        <location evidence="1">Nucleus</location>
    </subcellularLocation>
</comment>
<feature type="region of interest" description="Disordered" evidence="5">
    <location>
        <begin position="146"/>
        <end position="174"/>
    </location>
</feature>
<dbReference type="KEGG" id="ncs:NCAS_0A00480"/>
<dbReference type="EMBL" id="HE576752">
    <property type="protein sequence ID" value="CCC66608.1"/>
    <property type="molecule type" value="Genomic_DNA"/>
</dbReference>
<evidence type="ECO:0000256" key="4">
    <source>
        <dbReference type="SAM" id="Coils"/>
    </source>
</evidence>
<keyword evidence="2" id="KW-0227">DNA damage</keyword>
<dbReference type="OrthoDB" id="4078000at2759"/>
<dbReference type="OMA" id="IFQYELI"/>
<dbReference type="Pfam" id="PF09798">
    <property type="entry name" value="LCD1"/>
    <property type="match status" value="1"/>
</dbReference>
<accession>G0V572</accession>
<dbReference type="eggNOG" id="ENOG502QQI0">
    <property type="taxonomic scope" value="Eukaryota"/>
</dbReference>
<dbReference type="GeneID" id="96900097"/>
<dbReference type="GO" id="GO:0070310">
    <property type="term" value="C:ATR-ATRIP complex"/>
    <property type="evidence" value="ECO:0007669"/>
    <property type="project" value="EnsemblFungi"/>
</dbReference>
<dbReference type="STRING" id="1064592.G0V572"/>
<evidence type="ECO:0000313" key="7">
    <source>
        <dbReference type="Proteomes" id="UP000001640"/>
    </source>
</evidence>
<keyword evidence="3" id="KW-0539">Nucleus</keyword>
<dbReference type="GO" id="GO:0045184">
    <property type="term" value="P:establishment of protein localization"/>
    <property type="evidence" value="ECO:0007669"/>
    <property type="project" value="EnsemblFungi"/>
</dbReference>
<evidence type="ECO:0000256" key="1">
    <source>
        <dbReference type="ARBA" id="ARBA00004123"/>
    </source>
</evidence>
<dbReference type="AlphaFoldDB" id="G0V572"/>
<dbReference type="GO" id="GO:0000077">
    <property type="term" value="P:DNA damage checkpoint signaling"/>
    <property type="evidence" value="ECO:0007669"/>
    <property type="project" value="EnsemblFungi"/>
</dbReference>
<dbReference type="RefSeq" id="XP_003672999.1">
    <property type="nucleotide sequence ID" value="XM_003672951.1"/>
</dbReference>
<organism evidence="6 7">
    <name type="scientific">Naumovozyma castellii</name>
    <name type="common">Yeast</name>
    <name type="synonym">Saccharomyces castellii</name>
    <dbReference type="NCBI Taxonomy" id="27288"/>
    <lineage>
        <taxon>Eukaryota</taxon>
        <taxon>Fungi</taxon>
        <taxon>Dikarya</taxon>
        <taxon>Ascomycota</taxon>
        <taxon>Saccharomycotina</taxon>
        <taxon>Saccharomycetes</taxon>
        <taxon>Saccharomycetales</taxon>
        <taxon>Saccharomycetaceae</taxon>
        <taxon>Naumovozyma</taxon>
    </lineage>
</organism>
<dbReference type="GO" id="GO:0000228">
    <property type="term" value="C:nuclear chromosome"/>
    <property type="evidence" value="ECO:0007669"/>
    <property type="project" value="EnsemblFungi"/>
</dbReference>
<sequence length="734" mass="84633">MSDDDAFSSSDDDDLIFELSTRPPKFTQAPESIPQDSIREPESLQTQNDVQYRKGTQLNTTQDNTEIPKLHAELNKAQGEASILRDKLTLLNQERDKELAAQLKRTNELKQSHVDELEKLKHELQTLEDEKKFYLMGNRAKTITRTSTNQVAAEKTPGAGNYVSQSPVPSPKRRRLENVQPKKSYVPINHNRVINDETASLLELIMTHRLLGSTLPTIQILYQIKFQYIESFQFKNFNIKKGESIGRSLNQLLLSFEKSMNLDKFIDTSLENIAVLIKEISFHEKEPKLAVPFLVAIMYQLIIFRPSAVYTSILKDIFFFTSDLIKTYNHVLKQPLRESPIDANLGSRIFQYDLIDFLVICYSFDLLETTIQFLHLENQLKGFIDVKVLKSLEETCSLALSISYKPVTNVIFNMVGILSTLSSILVMESNPDEPTETKLIDSVWWKNRVTSLYQLLSKEVNNQDLYNEEDVSSFYISKYHDCYGLVRSFGNNTIGPFISKLIYEDRLQGIPRVISKDDIITPDCNEVDFNMERWFLLLKGDILTILENLLIVYPEDNLIVNGEMLIQLTMLMSKEQDGMIVRHVGQESMNIGLRCAIVDHILSLIYKLWINHRSLLGQEQVKGIETELVMSLWRVLVSQVHDVERSSDNMTGHRQLVDKLHELKIKDEVDYFDDALETVPSYIEEDMRRDLDQRCLRIMQVGYSEISKEMARNILESEFLSLENIDSLYASMGM</sequence>
<protein>
    <recommendedName>
        <fullName evidence="8">DNA damage checkpoint protein LCD1</fullName>
    </recommendedName>
</protein>
<dbReference type="FunCoup" id="G0V572">
    <property type="interactions" value="208"/>
</dbReference>
<keyword evidence="7" id="KW-1185">Reference proteome</keyword>
<dbReference type="GO" id="GO:0003684">
    <property type="term" value="F:damaged DNA binding"/>
    <property type="evidence" value="ECO:0007669"/>
    <property type="project" value="EnsemblFungi"/>
</dbReference>
<feature type="coiled-coil region" evidence="4">
    <location>
        <begin position="74"/>
        <end position="137"/>
    </location>
</feature>
<dbReference type="Proteomes" id="UP000001640">
    <property type="component" value="Chromosome 1"/>
</dbReference>
<name>G0V572_NAUCA</name>
<reference evidence="6 7" key="1">
    <citation type="journal article" date="2011" name="Proc. Natl. Acad. Sci. U.S.A.">
        <title>Evolutionary erosion of yeast sex chromosomes by mating-type switching accidents.</title>
        <authorList>
            <person name="Gordon J.L."/>
            <person name="Armisen D."/>
            <person name="Proux-Wera E."/>
            <person name="Oheigeartaigh S.S."/>
            <person name="Byrne K.P."/>
            <person name="Wolfe K.H."/>
        </authorList>
    </citation>
    <scope>NUCLEOTIDE SEQUENCE [LARGE SCALE GENOMIC DNA]</scope>
    <source>
        <strain evidence="7">ATCC 76901 / BCRC 22586 / CBS 4309 / NBRC 1992 / NRRL Y-12630</strain>
    </source>
</reference>
<proteinExistence type="predicted"/>
<dbReference type="GO" id="GO:0007004">
    <property type="term" value="P:telomere maintenance via telomerase"/>
    <property type="evidence" value="ECO:0007669"/>
    <property type="project" value="EnsemblFungi"/>
</dbReference>
<feature type="compositionally biased region" description="Acidic residues" evidence="5">
    <location>
        <begin position="1"/>
        <end position="16"/>
    </location>
</feature>
<evidence type="ECO:0000313" key="6">
    <source>
        <dbReference type="EMBL" id="CCC66608.1"/>
    </source>
</evidence>